<evidence type="ECO:0000313" key="15">
    <source>
        <dbReference type="Proteomes" id="UP000269544"/>
    </source>
</evidence>
<keyword evidence="9 12" id="KW-0067">ATP-binding</keyword>
<dbReference type="PANTHER" id="PTHR10099:SF1">
    <property type="entry name" value="PHOSPHORIBOSYLFORMYLGLYCINAMIDINE SYNTHASE"/>
    <property type="match status" value="1"/>
</dbReference>
<dbReference type="PANTHER" id="PTHR10099">
    <property type="entry name" value="PHOSPHORIBOSYLFORMYLGLYCINAMIDINE SYNTHASE"/>
    <property type="match status" value="1"/>
</dbReference>
<dbReference type="GO" id="GO:0006189">
    <property type="term" value="P:'de novo' IMP biosynthetic process"/>
    <property type="evidence" value="ECO:0007669"/>
    <property type="project" value="UniProtKB-UniRule"/>
</dbReference>
<dbReference type="SUPFAM" id="SSF51246">
    <property type="entry name" value="Rudiment single hybrid motif"/>
    <property type="match status" value="1"/>
</dbReference>
<dbReference type="GO" id="GO:0005524">
    <property type="term" value="F:ATP binding"/>
    <property type="evidence" value="ECO:0007669"/>
    <property type="project" value="UniProtKB-UniRule"/>
</dbReference>
<evidence type="ECO:0000256" key="10">
    <source>
        <dbReference type="ARBA" id="ARBA00022842"/>
    </source>
</evidence>
<dbReference type="InterPro" id="IPR011761">
    <property type="entry name" value="ATP-grasp"/>
</dbReference>
<dbReference type="Gene3D" id="3.90.600.10">
    <property type="entry name" value="Phosphoribosylglycinamide synthetase, C-terminal domain"/>
    <property type="match status" value="1"/>
</dbReference>
<dbReference type="SUPFAM" id="SSF56042">
    <property type="entry name" value="PurM C-terminal domain-like"/>
    <property type="match status" value="1"/>
</dbReference>
<dbReference type="InterPro" id="IPR041609">
    <property type="entry name" value="PurL_linker"/>
</dbReference>
<comment type="catalytic activity">
    <reaction evidence="11">
        <text>5-phospho-beta-D-ribosylamine + glycine + ATP = N(1)-(5-phospho-beta-D-ribosyl)glycinamide + ADP + phosphate + H(+)</text>
        <dbReference type="Rhea" id="RHEA:17453"/>
        <dbReference type="ChEBI" id="CHEBI:15378"/>
        <dbReference type="ChEBI" id="CHEBI:30616"/>
        <dbReference type="ChEBI" id="CHEBI:43474"/>
        <dbReference type="ChEBI" id="CHEBI:57305"/>
        <dbReference type="ChEBI" id="CHEBI:58681"/>
        <dbReference type="ChEBI" id="CHEBI:143788"/>
        <dbReference type="ChEBI" id="CHEBI:456216"/>
        <dbReference type="EC" id="6.3.4.13"/>
    </reaction>
</comment>
<dbReference type="SUPFAM" id="SSF52317">
    <property type="entry name" value="Class I glutamine amidotransferase-like"/>
    <property type="match status" value="1"/>
</dbReference>
<dbReference type="InterPro" id="IPR010141">
    <property type="entry name" value="FGAM_synthase"/>
</dbReference>
<comment type="pathway">
    <text evidence="3 11">Purine metabolism; IMP biosynthesis via de novo pathway; N(1)-(5-phospho-D-ribosyl)glycinamide from 5-phospho-alpha-D-ribose 1-diphosphate: step 2/2.</text>
</comment>
<dbReference type="GO" id="GO:0004642">
    <property type="term" value="F:phosphoribosylformylglycinamidine synthase activity"/>
    <property type="evidence" value="ECO:0007669"/>
    <property type="project" value="TreeGrafter"/>
</dbReference>
<dbReference type="SUPFAM" id="SSF52440">
    <property type="entry name" value="PreATP-grasp domain"/>
    <property type="match status" value="1"/>
</dbReference>
<protein>
    <recommendedName>
        <fullName evidence="4 11">Phosphoribosylamine--glycine ligase</fullName>
        <ecNumber evidence="4 11">6.3.4.13</ecNumber>
    </recommendedName>
    <alternativeName>
        <fullName evidence="11">GARS</fullName>
    </alternativeName>
    <alternativeName>
        <fullName evidence="11">Glycinamide ribonucleotide synthetase</fullName>
    </alternativeName>
    <alternativeName>
        <fullName evidence="11">Phosphoribosylglycinamide synthetase</fullName>
    </alternativeName>
</protein>
<dbReference type="InterPro" id="IPR020561">
    <property type="entry name" value="PRibGlycinamid_synth_ATP-grasp"/>
</dbReference>
<dbReference type="NCBIfam" id="TIGR01857">
    <property type="entry name" value="FGAM-synthase"/>
    <property type="match status" value="1"/>
</dbReference>
<keyword evidence="6" id="KW-0479">Metal-binding</keyword>
<evidence type="ECO:0000256" key="12">
    <source>
        <dbReference type="PROSITE-ProRule" id="PRU00409"/>
    </source>
</evidence>
<evidence type="ECO:0000256" key="8">
    <source>
        <dbReference type="ARBA" id="ARBA00022755"/>
    </source>
</evidence>
<comment type="cofactor">
    <cofactor evidence="2">
        <name>Mg(2+)</name>
        <dbReference type="ChEBI" id="CHEBI:18420"/>
    </cofactor>
</comment>
<dbReference type="Pfam" id="PF02843">
    <property type="entry name" value="GARS_C"/>
    <property type="match status" value="1"/>
</dbReference>
<dbReference type="UniPathway" id="UPA00074">
    <property type="reaction ID" value="UER00125"/>
</dbReference>
<dbReference type="GO" id="GO:0005737">
    <property type="term" value="C:cytoplasm"/>
    <property type="evidence" value="ECO:0007669"/>
    <property type="project" value="TreeGrafter"/>
</dbReference>
<dbReference type="GO" id="GO:0046872">
    <property type="term" value="F:metal ion binding"/>
    <property type="evidence" value="ECO:0007669"/>
    <property type="project" value="UniProtKB-KW"/>
</dbReference>
<dbReference type="Gene3D" id="3.40.50.880">
    <property type="match status" value="1"/>
</dbReference>
<dbReference type="Pfam" id="PF13507">
    <property type="entry name" value="GATase_5"/>
    <property type="match status" value="1"/>
</dbReference>
<proteinExistence type="inferred from homology"/>
<keyword evidence="8 11" id="KW-0658">Purine biosynthesis</keyword>
<keyword evidence="7 12" id="KW-0547">Nucleotide-binding</keyword>
<evidence type="ECO:0000256" key="7">
    <source>
        <dbReference type="ARBA" id="ARBA00022741"/>
    </source>
</evidence>
<dbReference type="KEGG" id="piv:NCTC13079_01289"/>
<dbReference type="InterPro" id="IPR016185">
    <property type="entry name" value="PreATP-grasp_dom_sf"/>
</dbReference>
<dbReference type="CDD" id="cd02203">
    <property type="entry name" value="PurL_repeat1"/>
    <property type="match status" value="1"/>
</dbReference>
<dbReference type="Pfam" id="PF01071">
    <property type="entry name" value="GARS_A"/>
    <property type="match status" value="1"/>
</dbReference>
<dbReference type="InterPro" id="IPR036921">
    <property type="entry name" value="PurM-like_N_sf"/>
</dbReference>
<dbReference type="InterPro" id="IPR011054">
    <property type="entry name" value="Rudment_hybrid_motif"/>
</dbReference>
<dbReference type="SUPFAM" id="SSF55326">
    <property type="entry name" value="PurM N-terminal domain-like"/>
    <property type="match status" value="2"/>
</dbReference>
<keyword evidence="10" id="KW-0460">Magnesium</keyword>
<dbReference type="SMART" id="SM01210">
    <property type="entry name" value="GARS_C"/>
    <property type="match status" value="1"/>
</dbReference>
<evidence type="ECO:0000256" key="3">
    <source>
        <dbReference type="ARBA" id="ARBA00005174"/>
    </source>
</evidence>
<dbReference type="InterPro" id="IPR013815">
    <property type="entry name" value="ATP_grasp_subdomain_1"/>
</dbReference>
<dbReference type="InterPro" id="IPR037123">
    <property type="entry name" value="PRibGlycinamide_synth_C_sf"/>
</dbReference>
<dbReference type="Pfam" id="PF18072">
    <property type="entry name" value="FGAR-AT_linker"/>
    <property type="match status" value="1"/>
</dbReference>
<dbReference type="Gene3D" id="3.30.1330.10">
    <property type="entry name" value="PurM-like, N-terminal domain"/>
    <property type="match status" value="1"/>
</dbReference>
<dbReference type="Proteomes" id="UP000269544">
    <property type="component" value="Chromosome"/>
</dbReference>
<comment type="cofactor">
    <cofactor evidence="1">
        <name>Mn(2+)</name>
        <dbReference type="ChEBI" id="CHEBI:29035"/>
    </cofactor>
</comment>
<dbReference type="PROSITE" id="PS51273">
    <property type="entry name" value="GATASE_TYPE_1"/>
    <property type="match status" value="1"/>
</dbReference>
<dbReference type="Gene3D" id="3.30.1490.20">
    <property type="entry name" value="ATP-grasp fold, A domain"/>
    <property type="match status" value="1"/>
</dbReference>
<organism evidence="14 15">
    <name type="scientific">Aedoeadaptatus ivorii</name>
    <dbReference type="NCBI Taxonomy" id="54006"/>
    <lineage>
        <taxon>Bacteria</taxon>
        <taxon>Bacillati</taxon>
        <taxon>Bacillota</taxon>
        <taxon>Tissierellia</taxon>
        <taxon>Tissierellales</taxon>
        <taxon>Peptoniphilaceae</taxon>
        <taxon>Aedoeadaptatus</taxon>
    </lineage>
</organism>
<dbReference type="GO" id="GO:0004637">
    <property type="term" value="F:phosphoribosylamine-glycine ligase activity"/>
    <property type="evidence" value="ECO:0007669"/>
    <property type="project" value="UniProtKB-UniRule"/>
</dbReference>
<dbReference type="Pfam" id="PF02769">
    <property type="entry name" value="AIRS_C"/>
    <property type="match status" value="1"/>
</dbReference>
<dbReference type="Gene3D" id="3.30.470.20">
    <property type="entry name" value="ATP-grasp fold, B domain"/>
    <property type="match status" value="1"/>
</dbReference>
<accession>A0A448V2S4</accession>
<keyword evidence="5 11" id="KW-0436">Ligase</keyword>
<dbReference type="InterPro" id="IPR000115">
    <property type="entry name" value="PRibGlycinamide_synth"/>
</dbReference>
<dbReference type="EMBL" id="LR134523">
    <property type="protein sequence ID" value="VEJ36094.1"/>
    <property type="molecule type" value="Genomic_DNA"/>
</dbReference>
<dbReference type="Gene3D" id="3.40.50.20">
    <property type="match status" value="1"/>
</dbReference>
<dbReference type="InterPro" id="IPR010918">
    <property type="entry name" value="PurM-like_C_dom"/>
</dbReference>
<evidence type="ECO:0000313" key="14">
    <source>
        <dbReference type="EMBL" id="VEJ36094.1"/>
    </source>
</evidence>
<evidence type="ECO:0000259" key="13">
    <source>
        <dbReference type="PROSITE" id="PS50975"/>
    </source>
</evidence>
<dbReference type="OrthoDB" id="9804441at2"/>
<dbReference type="PROSITE" id="PS00184">
    <property type="entry name" value="GARS"/>
    <property type="match status" value="1"/>
</dbReference>
<comment type="similarity">
    <text evidence="11">Belongs to the GARS family.</text>
</comment>
<dbReference type="InterPro" id="IPR020559">
    <property type="entry name" value="PRibGlycinamide_synth_CS"/>
</dbReference>
<dbReference type="SUPFAM" id="SSF56059">
    <property type="entry name" value="Glutathione synthetase ATP-binding domain-like"/>
    <property type="match status" value="1"/>
</dbReference>
<dbReference type="NCBIfam" id="TIGR00877">
    <property type="entry name" value="purD"/>
    <property type="match status" value="1"/>
</dbReference>
<dbReference type="SMART" id="SM01209">
    <property type="entry name" value="GARS_A"/>
    <property type="match status" value="1"/>
</dbReference>
<dbReference type="InterPro" id="IPR029062">
    <property type="entry name" value="Class_I_gatase-like"/>
</dbReference>
<feature type="domain" description="ATP-grasp" evidence="13">
    <location>
        <begin position="107"/>
        <end position="313"/>
    </location>
</feature>
<evidence type="ECO:0000256" key="5">
    <source>
        <dbReference type="ARBA" id="ARBA00022598"/>
    </source>
</evidence>
<dbReference type="InterPro" id="IPR020560">
    <property type="entry name" value="PRibGlycinamide_synth_C-dom"/>
</dbReference>
<evidence type="ECO:0000256" key="6">
    <source>
        <dbReference type="ARBA" id="ARBA00022723"/>
    </source>
</evidence>
<evidence type="ECO:0000256" key="9">
    <source>
        <dbReference type="ARBA" id="ARBA00022840"/>
    </source>
</evidence>
<dbReference type="Gene3D" id="3.90.650.10">
    <property type="entry name" value="PurM-like C-terminal domain"/>
    <property type="match status" value="1"/>
</dbReference>
<dbReference type="EC" id="6.3.4.13" evidence="4 11"/>
<gene>
    <name evidence="11 14" type="primary">purD</name>
    <name evidence="14" type="ORF">NCTC13079_01289</name>
</gene>
<name>A0A448V2S4_9FIRM</name>
<dbReference type="GO" id="GO:0009113">
    <property type="term" value="P:purine nucleobase biosynthetic process"/>
    <property type="evidence" value="ECO:0007669"/>
    <property type="project" value="InterPro"/>
</dbReference>
<dbReference type="RefSeq" id="WP_126465918.1">
    <property type="nucleotide sequence ID" value="NZ_LR134523.1"/>
</dbReference>
<dbReference type="PROSITE" id="PS50975">
    <property type="entry name" value="ATP_GRASP"/>
    <property type="match status" value="1"/>
</dbReference>
<dbReference type="CDD" id="cd02204">
    <property type="entry name" value="PurL_repeat2"/>
    <property type="match status" value="1"/>
</dbReference>
<dbReference type="Pfam" id="PF02844">
    <property type="entry name" value="GARS_N"/>
    <property type="match status" value="1"/>
</dbReference>
<sequence length="1646" mass="179713">MKILIVGAGGREHAIGAAIAKNKEVEKIYFAPGNGGTSEIGENIAIETADIGGLVRFAKEMEIDFTVVGPEAPLVDGIVDRFEAEGLSIFGPKKAAARLEGSKAFAKDFCVRHGIPTAAYIETENEDAVRQAARNLLEKDRVCVLKADGLAAGKGVKIVRSEAEVEAFVNDVFDEGKFESDKVVVEAFLEGFEMSLLAFCDSKDFKALSTAKDHKSIYEGGRGPNTGGMGTYAPNVEALPLLEEIEDAIVNPFMAGLAADGMDYRGLIFIGIMIGNDGPQVLEFNCRFGDPETQSVLERLDGDLLTILCATAEGRLGAVEVKENEQKVVSLTLASGGYPASSEKGVAIEGLGAAKDVKIFHAGTRREGDALVTDGGRVLTVTATDADFDRAMEKVYAAADAIRFENKQIRRDIGPKVSRVYVERREGFDESAKALSAQLAEESGIALDAVKIYARYDLEGLTREEVDRLAREVLAEPATDRYYIDEDAYALAAGMDHGLVVEYLPGQYDQRNAGVMDTATAIFGHTHLTSATATVYDFRGDLEEGDFDEIVSVMVNPVDQRVGSLFGVPTTLQSESEKNLENPVVEGFTSWDEETLKAQFEARDLAMSIEDFAFIQAHFRELGRDINETELAILDTYWSDHCRHTTFLTELDVEFEEGVAPYIKEAFRRYEATRAALNRTKPVSLMDLGTIVVKHLKAKGIKTNIEESEEINACSICIEIEAEDLATKEKETIPYLLMFKNETHNHPTEIEPFGGASTCLGGCIRDPLSGRAFVYQAMRVTGSADPRTPLEETWENKLPQKKITTEAAVGYASYGNQIGLPAGLVEEIYHPGYMAKRMEVGAVVGAVAEKDVWRGTPEPGDLILLLGGRTGRDGIGGATGSSKEHTASSLYTASAEVQKGNAPMERKLLRLFRKSQVASRIKRCNDFGAGGVSVAIGELADGLEIHLDKVPLKYEGLAPREIALSESQERMAVVIEKEDLALFEEECKKENLELTVVAEVIADPYMRMYYGDVLIAELDRAFIETAGTARRQKVVVEADAKCHYLNRYDDYDLDNILTRMGDLNVVSQKNLIEKFDNTVGRGTVLMPLGGKDLMTPTQAMAGRIPVEGKRSDTASVMSFGCNPEFLSENQYFGAYYAVWESVTKLVATGARIPDMYFTFQEYFEKLGEDETRWQKPFKALLGAFDACMDLDVPPIGGKDSMSGTFRDKDVPPTLVSFAIAPVAVDDVIGNAFTAAGNQLGRITAPRDGEKIDAEAFKARAEVLYKEIHSGNVKSAFAVTHAGTLPGLVISALGNDLGFTVELDDLYNPLYGDILVEYETDFAEVEKIGTLTEAGYIVNGKALDVDAVRRAYTEGLAEIFPPEKHAKKEDIAEITDADTRIRTRDGKEDVKVLIACFPGTNSEYDTADVFTESGAEAEVFVFCNQSAEETVESIRTLAEKVKEADIFAIPGGFSFSDEPDGSAKFIANILRTDEMRAAMKVLLEDNDGLVLGICNGFQALIKSGYLPYGEARVQTEDSPTLTFNDNGRHVARMVKTAVVTNDSPWLRYLKPGEEYLVPISHGEGRLAVSATEAERLAKDNQIAFIYRDNPNGSAYNIEGLLSPDGKILGKMGHVERVDTGLYKNVPGMESMPIIRAGVDYIKGKKKA</sequence>
<reference evidence="14 15" key="1">
    <citation type="submission" date="2018-12" db="EMBL/GenBank/DDBJ databases">
        <authorList>
            <consortium name="Pathogen Informatics"/>
        </authorList>
    </citation>
    <scope>NUCLEOTIDE SEQUENCE [LARGE SCALE GENOMIC DNA]</scope>
    <source>
        <strain evidence="14 15">NCTC13079</strain>
    </source>
</reference>
<dbReference type="HAMAP" id="MF_00138">
    <property type="entry name" value="GARS"/>
    <property type="match status" value="1"/>
</dbReference>
<dbReference type="SMART" id="SM01211">
    <property type="entry name" value="GATase_5"/>
    <property type="match status" value="1"/>
</dbReference>
<evidence type="ECO:0000256" key="11">
    <source>
        <dbReference type="HAMAP-Rule" id="MF_00138"/>
    </source>
</evidence>
<keyword evidence="15" id="KW-1185">Reference proteome</keyword>
<evidence type="ECO:0000256" key="1">
    <source>
        <dbReference type="ARBA" id="ARBA00001936"/>
    </source>
</evidence>
<evidence type="ECO:0000256" key="4">
    <source>
        <dbReference type="ARBA" id="ARBA00013255"/>
    </source>
</evidence>
<dbReference type="InterPro" id="IPR020562">
    <property type="entry name" value="PRibGlycinamide_synth_N"/>
</dbReference>
<dbReference type="InterPro" id="IPR036676">
    <property type="entry name" value="PurM-like_C_sf"/>
</dbReference>
<evidence type="ECO:0000256" key="2">
    <source>
        <dbReference type="ARBA" id="ARBA00001946"/>
    </source>
</evidence>